<proteinExistence type="predicted"/>
<reference evidence="2" key="1">
    <citation type="submission" date="2012-11" db="EMBL/GenBank/DDBJ databases">
        <title>Investigation of viruses associated with Diporeia sp. from the Laurentian Great Lakes and Owasco Lake, NY as a potential stressor of declining populations.</title>
        <authorList>
            <person name="Hewson I."/>
            <person name="Rudstam L.G."/>
        </authorList>
    </citation>
    <scope>NUCLEOTIDE SEQUENCE</scope>
    <source>
        <strain evidence="2">LM3487</strain>
    </source>
</reference>
<protein>
    <recommendedName>
        <fullName evidence="3">Capsid protein</fullName>
    </recommendedName>
</protein>
<evidence type="ECO:0000256" key="1">
    <source>
        <dbReference type="SAM" id="MobiDB-lite"/>
    </source>
</evidence>
<feature type="region of interest" description="Disordered" evidence="1">
    <location>
        <begin position="1"/>
        <end position="26"/>
    </location>
</feature>
<organism evidence="2">
    <name type="scientific">Diporeia sp. associated circular virus</name>
    <dbReference type="NCBI Taxonomy" id="1299317"/>
    <lineage>
        <taxon>Viruses</taxon>
    </lineage>
</organism>
<sequence length="401" mass="45396">MEENFPDENDKKDRSTPIHNRPFFQGPNSGQLNYRYCLKRPWEPYCDFRLRKTCYNRDGTLKGRCKKLEMPPFKRRKPGYPKKKPAYTKKRYAKKRYTKKRGFGKKRGSTRKSSEIDAFKAAPYYYEDVHYNTILTANQNTTTYSYGNNRMSLWTPYDLKTYCALQDASITANQVYKILLDKALIQIQLTNFDTNDVEIIPYQFWPKNDFYGNKSPAGIFVQGITDINEGVDASTYPQTLIHHSPMFMQQFKVSKGHVKVLKPGEHFTWTYRRNLQKVFNTAKLTSPGTTTFSPVVDEQWLKGITSHFGFRIRGSVHDVITAGTGGTTGVGYTNAKVGAIVYKCFGTKITSTTISENIRKFVSPSGLLGLAGTATGASNIINDETNNAYADYAGGVALGEA</sequence>
<dbReference type="EMBL" id="KC248416">
    <property type="protein sequence ID" value="AGG39812.1"/>
    <property type="molecule type" value="Genomic_DNA"/>
</dbReference>
<evidence type="ECO:0008006" key="3">
    <source>
        <dbReference type="Google" id="ProtNLM"/>
    </source>
</evidence>
<name>M1TG53_9VIRU</name>
<evidence type="ECO:0000313" key="2">
    <source>
        <dbReference type="EMBL" id="AGG39812.1"/>
    </source>
</evidence>
<accession>M1TG53</accession>